<dbReference type="Proteomes" id="UP001257627">
    <property type="component" value="Unassembled WGS sequence"/>
</dbReference>
<keyword evidence="2" id="KW-1185">Reference proteome</keyword>
<proteinExistence type="predicted"/>
<name>A0ABU3V136_9ACTN</name>
<organism evidence="1 2">
    <name type="scientific">Streptomyces mirabilis</name>
    <dbReference type="NCBI Taxonomy" id="68239"/>
    <lineage>
        <taxon>Bacteria</taxon>
        <taxon>Bacillati</taxon>
        <taxon>Actinomycetota</taxon>
        <taxon>Actinomycetes</taxon>
        <taxon>Kitasatosporales</taxon>
        <taxon>Streptomycetaceae</taxon>
        <taxon>Streptomyces</taxon>
    </lineage>
</organism>
<evidence type="ECO:0008006" key="3">
    <source>
        <dbReference type="Google" id="ProtNLM"/>
    </source>
</evidence>
<evidence type="ECO:0000313" key="2">
    <source>
        <dbReference type="Proteomes" id="UP001257627"/>
    </source>
</evidence>
<dbReference type="EMBL" id="JARAKF010000001">
    <property type="protein sequence ID" value="MDU8999867.1"/>
    <property type="molecule type" value="Genomic_DNA"/>
</dbReference>
<comment type="caution">
    <text evidence="1">The sequence shown here is derived from an EMBL/GenBank/DDBJ whole genome shotgun (WGS) entry which is preliminary data.</text>
</comment>
<accession>A0ABU3V136</accession>
<gene>
    <name evidence="1" type="ORF">PU648_47520</name>
</gene>
<sequence length="100" mass="11436">MTEAEWRVVRAVLPVPAWLEGRGGIPREVRGQVGPLSRRRAASLLSPAARLLAVQCALRADTSAYVRLPGVLLRGMRLRDRRRWWEELEHAGWLRRTACR</sequence>
<reference evidence="1 2" key="1">
    <citation type="submission" date="2023-02" db="EMBL/GenBank/DDBJ databases">
        <authorList>
            <person name="Maleckis M."/>
        </authorList>
    </citation>
    <scope>NUCLEOTIDE SEQUENCE [LARGE SCALE GENOMIC DNA]</scope>
    <source>
        <strain evidence="1 2">P8-A2</strain>
    </source>
</reference>
<protein>
    <recommendedName>
        <fullName evidence="3">Transposase of IS4/5 family</fullName>
    </recommendedName>
</protein>
<dbReference type="RefSeq" id="WP_266937769.1">
    <property type="nucleotide sequence ID" value="NZ_CP107955.1"/>
</dbReference>
<evidence type="ECO:0000313" key="1">
    <source>
        <dbReference type="EMBL" id="MDU8999867.1"/>
    </source>
</evidence>